<evidence type="ECO:0000313" key="4">
    <source>
        <dbReference type="Proteomes" id="UP000244005"/>
    </source>
</evidence>
<name>A0A2R6VWX6_MARPO</name>
<accession>A0A2R6VWX6</accession>
<keyword evidence="2" id="KW-1133">Transmembrane helix</keyword>
<gene>
    <name evidence="3" type="ORF">MARPO_YB0046</name>
</gene>
<evidence type="ECO:0000256" key="1">
    <source>
        <dbReference type="SAM" id="MobiDB-lite"/>
    </source>
</evidence>
<organism evidence="3 4">
    <name type="scientific">Marchantia polymorpha</name>
    <name type="common">Common liverwort</name>
    <name type="synonym">Marchantia aquatica</name>
    <dbReference type="NCBI Taxonomy" id="3197"/>
    <lineage>
        <taxon>Eukaryota</taxon>
        <taxon>Viridiplantae</taxon>
        <taxon>Streptophyta</taxon>
        <taxon>Embryophyta</taxon>
        <taxon>Marchantiophyta</taxon>
        <taxon>Marchantiopsida</taxon>
        <taxon>Marchantiidae</taxon>
        <taxon>Marchantiales</taxon>
        <taxon>Marchantiaceae</taxon>
        <taxon>Marchantia</taxon>
    </lineage>
</organism>
<keyword evidence="2" id="KW-0812">Transmembrane</keyword>
<proteinExistence type="predicted"/>
<keyword evidence="4" id="KW-1185">Reference proteome</keyword>
<protein>
    <submittedName>
        <fullName evidence="3">Uncharacterized protein</fullName>
    </submittedName>
</protein>
<evidence type="ECO:0000313" key="3">
    <source>
        <dbReference type="EMBL" id="PTQ26105.1"/>
    </source>
</evidence>
<feature type="transmembrane region" description="Helical" evidence="2">
    <location>
        <begin position="40"/>
        <end position="61"/>
    </location>
</feature>
<sequence length="85" mass="9133">MSECLPETTGRKVAAAARAYEDGLDRIEQRRATCLSISRCLARSLALLPVVVVCFVFRFAAPSPGGTDPCRETATLPPRPISLGK</sequence>
<reference evidence="3" key="1">
    <citation type="submission" date="2017-12" db="EMBL/GenBank/DDBJ databases">
        <title>WGS assembly of Marchantia polymorpha.</title>
        <authorList>
            <person name="Bowman J.L."/>
            <person name="Kohchi T."/>
            <person name="Yamato K.T."/>
            <person name="Jenkins J."/>
            <person name="Shu S."/>
            <person name="Ishizaki K."/>
            <person name="Yamaoka S."/>
            <person name="Nishihama R."/>
            <person name="Nakamura Y."/>
            <person name="Berger F."/>
            <person name="Adam C."/>
            <person name="Aki S.S."/>
            <person name="Althoff F."/>
            <person name="Araki T."/>
            <person name="Arteaga-Vazquez M.A."/>
            <person name="Balasubrmanian S."/>
            <person name="Bauer D."/>
            <person name="Boehm C.R."/>
            <person name="Briginshaw L."/>
            <person name="Caballero-Perez J."/>
            <person name="Catarino B."/>
            <person name="Chen F."/>
            <person name="Chiyoda S."/>
            <person name="Chovatia M."/>
            <person name="Davies K.M."/>
            <person name="Delmans M."/>
            <person name="Demura T."/>
            <person name="Dierschke T."/>
            <person name="Dolan L."/>
            <person name="Dorantes-Acosta A.E."/>
            <person name="Eklund D.M."/>
            <person name="Florent S.N."/>
            <person name="Flores-Sandoval E."/>
            <person name="Fujiyama A."/>
            <person name="Fukuzawa H."/>
            <person name="Galik B."/>
            <person name="Grimanelli D."/>
            <person name="Grimwood J."/>
            <person name="Grossniklaus U."/>
            <person name="Hamada T."/>
            <person name="Haseloff J."/>
            <person name="Hetherington A.J."/>
            <person name="Higo A."/>
            <person name="Hirakawa Y."/>
            <person name="Hundley H.N."/>
            <person name="Ikeda Y."/>
            <person name="Inoue K."/>
            <person name="Inoue S."/>
            <person name="Ishida S."/>
            <person name="Jia Q."/>
            <person name="Kakita M."/>
            <person name="Kanazawa T."/>
            <person name="Kawai Y."/>
            <person name="Kawashima T."/>
            <person name="Kennedy M."/>
            <person name="Kinose K."/>
            <person name="Kinoshita T."/>
            <person name="Kohara Y."/>
            <person name="Koide E."/>
            <person name="Komatsu K."/>
            <person name="Kopischke S."/>
            <person name="Kubo M."/>
            <person name="Kyozuka J."/>
            <person name="Lagercrantz U."/>
            <person name="Lin S.S."/>
            <person name="Lindquist E."/>
            <person name="Lipzen A.M."/>
            <person name="Lu C."/>
            <person name="Luna E.D."/>
            <person name="Martienssen R.A."/>
            <person name="Minamino N."/>
            <person name="Mizutani M."/>
            <person name="Mizutani M."/>
            <person name="Mochizuki N."/>
            <person name="Monte I."/>
            <person name="Mosher R."/>
            <person name="Nagasaki H."/>
            <person name="Nakagami H."/>
            <person name="Naramoto S."/>
            <person name="Nishitani K."/>
            <person name="Ohtani M."/>
            <person name="Okamoto T."/>
            <person name="Okumura M."/>
            <person name="Phillips J."/>
            <person name="Pollak B."/>
            <person name="Reinders A."/>
            <person name="Roevekamp M."/>
            <person name="Sano R."/>
            <person name="Sawa S."/>
            <person name="Schmid M.W."/>
            <person name="Shirakawa M."/>
            <person name="Solano R."/>
            <person name="Spunde A."/>
            <person name="Suetsugu N."/>
            <person name="Sugano S."/>
            <person name="Sugiyama A."/>
            <person name="Sun R."/>
            <person name="Suzuki Y."/>
            <person name="Takenaka M."/>
            <person name="Takezawa D."/>
            <person name="Tomogane H."/>
            <person name="Tsuzuki M."/>
            <person name="Ueda T."/>
            <person name="Umeda M."/>
            <person name="Ward J.M."/>
            <person name="Watanabe Y."/>
            <person name="Yazaki K."/>
            <person name="Yokoyama R."/>
            <person name="Yoshitake Y."/>
            <person name="Yotsui I."/>
            <person name="Zachgo S."/>
            <person name="Schmutz J."/>
        </authorList>
    </citation>
    <scope>NUCLEOTIDE SEQUENCE [LARGE SCALE GENOMIC DNA]</scope>
    <source>
        <strain evidence="3">Tak-1</strain>
    </source>
</reference>
<dbReference type="Proteomes" id="UP000244005">
    <property type="component" value="Chromosome Y"/>
</dbReference>
<dbReference type="EMBL" id="KZ772945">
    <property type="protein sequence ID" value="PTQ26105.1"/>
    <property type="molecule type" value="Genomic_DNA"/>
</dbReference>
<evidence type="ECO:0000256" key="2">
    <source>
        <dbReference type="SAM" id="Phobius"/>
    </source>
</evidence>
<dbReference type="AlphaFoldDB" id="A0A2R6VWX6"/>
<feature type="region of interest" description="Disordered" evidence="1">
    <location>
        <begin position="63"/>
        <end position="85"/>
    </location>
</feature>
<keyword evidence="2" id="KW-0472">Membrane</keyword>